<evidence type="ECO:0008006" key="3">
    <source>
        <dbReference type="Google" id="ProtNLM"/>
    </source>
</evidence>
<proteinExistence type="predicted"/>
<evidence type="ECO:0000313" key="2">
    <source>
        <dbReference type="Proteomes" id="UP000218334"/>
    </source>
</evidence>
<organism evidence="1 2">
    <name type="scientific">Armillaria solidipes</name>
    <dbReference type="NCBI Taxonomy" id="1076256"/>
    <lineage>
        <taxon>Eukaryota</taxon>
        <taxon>Fungi</taxon>
        <taxon>Dikarya</taxon>
        <taxon>Basidiomycota</taxon>
        <taxon>Agaricomycotina</taxon>
        <taxon>Agaricomycetes</taxon>
        <taxon>Agaricomycetidae</taxon>
        <taxon>Agaricales</taxon>
        <taxon>Marasmiineae</taxon>
        <taxon>Physalacriaceae</taxon>
        <taxon>Armillaria</taxon>
    </lineage>
</organism>
<reference evidence="2" key="1">
    <citation type="journal article" date="2017" name="Nat. Ecol. Evol.">
        <title>Genome expansion and lineage-specific genetic innovations in the forest pathogenic fungi Armillaria.</title>
        <authorList>
            <person name="Sipos G."/>
            <person name="Prasanna A.N."/>
            <person name="Walter M.C."/>
            <person name="O'Connor E."/>
            <person name="Balint B."/>
            <person name="Krizsan K."/>
            <person name="Kiss B."/>
            <person name="Hess J."/>
            <person name="Varga T."/>
            <person name="Slot J."/>
            <person name="Riley R."/>
            <person name="Boka B."/>
            <person name="Rigling D."/>
            <person name="Barry K."/>
            <person name="Lee J."/>
            <person name="Mihaltcheva S."/>
            <person name="LaButti K."/>
            <person name="Lipzen A."/>
            <person name="Waldron R."/>
            <person name="Moloney N.M."/>
            <person name="Sperisen C."/>
            <person name="Kredics L."/>
            <person name="Vagvoelgyi C."/>
            <person name="Patrignani A."/>
            <person name="Fitzpatrick D."/>
            <person name="Nagy I."/>
            <person name="Doyle S."/>
            <person name="Anderson J.B."/>
            <person name="Grigoriev I.V."/>
            <person name="Gueldener U."/>
            <person name="Muensterkoetter M."/>
            <person name="Nagy L.G."/>
        </authorList>
    </citation>
    <scope>NUCLEOTIDE SEQUENCE [LARGE SCALE GENOMIC DNA]</scope>
    <source>
        <strain evidence="2">28-4</strain>
    </source>
</reference>
<sequence>MQTESYQDKLDRRDTNHNVVLALAAAGERCGTEVTREQLWASIRRKEFNRPARFFMWMLLHDGYTVGRHWKHISGQREIWGLAQQIWRQKTKTDLTITKGIIMSCGVRSPSSHRSQTKRGTETRFCQILISESAHLIWKMRNDRQRWTHALNRRMKLDCILSDRKRFQRKATQKSLVLKTWQGTLLEESSLPEDWTTINGVLVGIIK</sequence>
<dbReference type="STRING" id="1076256.A0A2H3CS34"/>
<dbReference type="EMBL" id="KZ293415">
    <property type="protein sequence ID" value="PBK78096.1"/>
    <property type="molecule type" value="Genomic_DNA"/>
</dbReference>
<keyword evidence="2" id="KW-1185">Reference proteome</keyword>
<evidence type="ECO:0000313" key="1">
    <source>
        <dbReference type="EMBL" id="PBK78096.1"/>
    </source>
</evidence>
<accession>A0A2H3CS34</accession>
<gene>
    <name evidence="1" type="ORF">ARMSODRAFT_946958</name>
</gene>
<name>A0A2H3CS34_9AGAR</name>
<dbReference type="Proteomes" id="UP000218334">
    <property type="component" value="Unassembled WGS sequence"/>
</dbReference>
<dbReference type="AlphaFoldDB" id="A0A2H3CS34"/>
<protein>
    <recommendedName>
        <fullName evidence="3">Reverse transcriptase zinc-binding domain-containing protein</fullName>
    </recommendedName>
</protein>